<comment type="function">
    <text evidence="1">Thiol-specific peroxidase that catalyzes the reduction of hydrogen peroxide and organic hydroperoxides to water and alcohols, respectively. Plays a role in cell protection against oxidative stress by detoxifying peroxides and as sensor of hydrogen peroxide-mediated signaling events.</text>
</comment>
<dbReference type="EMBL" id="PCVY01000053">
    <property type="protein sequence ID" value="PIQ86052.1"/>
    <property type="molecule type" value="Genomic_DNA"/>
</dbReference>
<evidence type="ECO:0000256" key="3">
    <source>
        <dbReference type="ARBA" id="ARBA00013017"/>
    </source>
</evidence>
<keyword evidence="5" id="KW-0049">Antioxidant</keyword>
<comment type="similarity">
    <text evidence="10">Belongs to the peroxiredoxin family. BCP/PrxQ subfamily.</text>
</comment>
<evidence type="ECO:0000256" key="5">
    <source>
        <dbReference type="ARBA" id="ARBA00022862"/>
    </source>
</evidence>
<dbReference type="Pfam" id="PF00578">
    <property type="entry name" value="AhpC-TSA"/>
    <property type="match status" value="1"/>
</dbReference>
<evidence type="ECO:0000259" key="14">
    <source>
        <dbReference type="PROSITE" id="PS51352"/>
    </source>
</evidence>
<gene>
    <name evidence="15" type="ORF">COV74_06360</name>
</gene>
<keyword evidence="7" id="KW-1015">Disulfide bond</keyword>
<name>A0A2H0LNN2_9BACT</name>
<evidence type="ECO:0000256" key="6">
    <source>
        <dbReference type="ARBA" id="ARBA00023002"/>
    </source>
</evidence>
<sequence length="158" mass="17688">MGNLAAGKPAPLFTLSANDGRKVALKDFQGKKRVVLYFYPKDDTPGCTVEACGFRDHHKQIENESAVVLGISPDGVDRHQKFIEKFKLPFLLLADEAKEVCQKYGVWVKKSMYGKSYMGVARTTFIIGKDGKIEKIYEKVKPEGHDKEVLSFLKEASS</sequence>
<evidence type="ECO:0000256" key="4">
    <source>
        <dbReference type="ARBA" id="ARBA00022559"/>
    </source>
</evidence>
<dbReference type="PIRSF" id="PIRSF000239">
    <property type="entry name" value="AHPC"/>
    <property type="match status" value="1"/>
</dbReference>
<comment type="catalytic activity">
    <reaction evidence="12">
        <text>a hydroperoxide + [thioredoxin]-dithiol = an alcohol + [thioredoxin]-disulfide + H2O</text>
        <dbReference type="Rhea" id="RHEA:62620"/>
        <dbReference type="Rhea" id="RHEA-COMP:10698"/>
        <dbReference type="Rhea" id="RHEA-COMP:10700"/>
        <dbReference type="ChEBI" id="CHEBI:15377"/>
        <dbReference type="ChEBI" id="CHEBI:29950"/>
        <dbReference type="ChEBI" id="CHEBI:30879"/>
        <dbReference type="ChEBI" id="CHEBI:35924"/>
        <dbReference type="ChEBI" id="CHEBI:50058"/>
        <dbReference type="EC" id="1.11.1.24"/>
    </reaction>
</comment>
<dbReference type="Proteomes" id="UP000230859">
    <property type="component" value="Unassembled WGS sequence"/>
</dbReference>
<keyword evidence="8" id="KW-0676">Redox-active center</keyword>
<feature type="domain" description="Thioredoxin" evidence="14">
    <location>
        <begin position="4"/>
        <end position="158"/>
    </location>
</feature>
<accession>A0A2H0LNN2</accession>
<evidence type="ECO:0000256" key="10">
    <source>
        <dbReference type="ARBA" id="ARBA00038489"/>
    </source>
</evidence>
<evidence type="ECO:0000313" key="16">
    <source>
        <dbReference type="Proteomes" id="UP000230859"/>
    </source>
</evidence>
<dbReference type="GO" id="GO:0034599">
    <property type="term" value="P:cellular response to oxidative stress"/>
    <property type="evidence" value="ECO:0007669"/>
    <property type="project" value="TreeGrafter"/>
</dbReference>
<evidence type="ECO:0000256" key="7">
    <source>
        <dbReference type="ARBA" id="ARBA00023157"/>
    </source>
</evidence>
<evidence type="ECO:0000256" key="1">
    <source>
        <dbReference type="ARBA" id="ARBA00003330"/>
    </source>
</evidence>
<evidence type="ECO:0000256" key="9">
    <source>
        <dbReference type="ARBA" id="ARBA00032824"/>
    </source>
</evidence>
<proteinExistence type="inferred from homology"/>
<evidence type="ECO:0000256" key="11">
    <source>
        <dbReference type="ARBA" id="ARBA00042639"/>
    </source>
</evidence>
<keyword evidence="4 15" id="KW-0575">Peroxidase</keyword>
<organism evidence="15 16">
    <name type="scientific">Candidatus Abzuiibacterium crystallinum</name>
    <dbReference type="NCBI Taxonomy" id="1974748"/>
    <lineage>
        <taxon>Bacteria</taxon>
        <taxon>Pseudomonadati</taxon>
        <taxon>Candidatus Omnitrophota</taxon>
        <taxon>Candidatus Abzuiibacterium</taxon>
    </lineage>
</organism>
<dbReference type="InterPro" id="IPR050924">
    <property type="entry name" value="Peroxiredoxin_BCP/PrxQ"/>
</dbReference>
<comment type="subunit">
    <text evidence="2">Monomer.</text>
</comment>
<comment type="caution">
    <text evidence="15">The sequence shown here is derived from an EMBL/GenBank/DDBJ whole genome shotgun (WGS) entry which is preliminary data.</text>
</comment>
<dbReference type="GO" id="GO:0008379">
    <property type="term" value="F:thioredoxin peroxidase activity"/>
    <property type="evidence" value="ECO:0007669"/>
    <property type="project" value="TreeGrafter"/>
</dbReference>
<dbReference type="InterPro" id="IPR000866">
    <property type="entry name" value="AhpC/TSA"/>
</dbReference>
<dbReference type="PROSITE" id="PS51352">
    <property type="entry name" value="THIOREDOXIN_2"/>
    <property type="match status" value="1"/>
</dbReference>
<evidence type="ECO:0000313" key="15">
    <source>
        <dbReference type="EMBL" id="PIQ86052.1"/>
    </source>
</evidence>
<dbReference type="CDD" id="cd03017">
    <property type="entry name" value="PRX_BCP"/>
    <property type="match status" value="1"/>
</dbReference>
<protein>
    <recommendedName>
        <fullName evidence="3">thioredoxin-dependent peroxiredoxin</fullName>
        <ecNumber evidence="3">1.11.1.24</ecNumber>
    </recommendedName>
    <alternativeName>
        <fullName evidence="9">Thioredoxin peroxidase</fullName>
    </alternativeName>
    <alternativeName>
        <fullName evidence="11">Thioredoxin-dependent peroxiredoxin Bcp</fullName>
    </alternativeName>
</protein>
<evidence type="ECO:0000256" key="8">
    <source>
        <dbReference type="ARBA" id="ARBA00023284"/>
    </source>
</evidence>
<dbReference type="EC" id="1.11.1.24" evidence="3"/>
<dbReference type="Gene3D" id="3.40.30.10">
    <property type="entry name" value="Glutaredoxin"/>
    <property type="match status" value="1"/>
</dbReference>
<dbReference type="NCBIfam" id="NF006960">
    <property type="entry name" value="PRK09437.1"/>
    <property type="match status" value="1"/>
</dbReference>
<feature type="active site" description="Cysteine sulfenic acid (-SOH) intermediate; for peroxidase activity" evidence="13">
    <location>
        <position position="47"/>
    </location>
</feature>
<dbReference type="SUPFAM" id="SSF52833">
    <property type="entry name" value="Thioredoxin-like"/>
    <property type="match status" value="1"/>
</dbReference>
<dbReference type="InterPro" id="IPR036249">
    <property type="entry name" value="Thioredoxin-like_sf"/>
</dbReference>
<evidence type="ECO:0000256" key="2">
    <source>
        <dbReference type="ARBA" id="ARBA00011245"/>
    </source>
</evidence>
<evidence type="ECO:0000256" key="13">
    <source>
        <dbReference type="PIRSR" id="PIRSR000239-1"/>
    </source>
</evidence>
<dbReference type="PANTHER" id="PTHR42801:SF4">
    <property type="entry name" value="AHPC_TSA FAMILY PROTEIN"/>
    <property type="match status" value="1"/>
</dbReference>
<dbReference type="AlphaFoldDB" id="A0A2H0LNN2"/>
<dbReference type="GO" id="GO:0005737">
    <property type="term" value="C:cytoplasm"/>
    <property type="evidence" value="ECO:0007669"/>
    <property type="project" value="TreeGrafter"/>
</dbReference>
<dbReference type="InterPro" id="IPR013766">
    <property type="entry name" value="Thioredoxin_domain"/>
</dbReference>
<evidence type="ECO:0000256" key="12">
    <source>
        <dbReference type="ARBA" id="ARBA00049091"/>
    </source>
</evidence>
<reference evidence="15 16" key="1">
    <citation type="submission" date="2017-09" db="EMBL/GenBank/DDBJ databases">
        <title>Depth-based differentiation of microbial function through sediment-hosted aquifers and enrichment of novel symbionts in the deep terrestrial subsurface.</title>
        <authorList>
            <person name="Probst A.J."/>
            <person name="Ladd B."/>
            <person name="Jarett J.K."/>
            <person name="Geller-Mcgrath D.E."/>
            <person name="Sieber C.M."/>
            <person name="Emerson J.B."/>
            <person name="Anantharaman K."/>
            <person name="Thomas B.C."/>
            <person name="Malmstrom R."/>
            <person name="Stieglmeier M."/>
            <person name="Klingl A."/>
            <person name="Woyke T."/>
            <person name="Ryan C.M."/>
            <person name="Banfield J.F."/>
        </authorList>
    </citation>
    <scope>NUCLEOTIDE SEQUENCE [LARGE SCALE GENOMIC DNA]</scope>
    <source>
        <strain evidence="15">CG11_big_fil_rev_8_21_14_0_20_45_26</strain>
    </source>
</reference>
<dbReference type="FunFam" id="3.40.30.10:FF:000007">
    <property type="entry name" value="Thioredoxin-dependent thiol peroxidase"/>
    <property type="match status" value="1"/>
</dbReference>
<keyword evidence="6" id="KW-0560">Oxidoreductase</keyword>
<dbReference type="PANTHER" id="PTHR42801">
    <property type="entry name" value="THIOREDOXIN-DEPENDENT PEROXIDE REDUCTASE"/>
    <property type="match status" value="1"/>
</dbReference>
<dbReference type="GO" id="GO:0045454">
    <property type="term" value="P:cell redox homeostasis"/>
    <property type="evidence" value="ECO:0007669"/>
    <property type="project" value="TreeGrafter"/>
</dbReference>
<dbReference type="InterPro" id="IPR024706">
    <property type="entry name" value="Peroxiredoxin_AhpC-typ"/>
</dbReference>